<evidence type="ECO:0000313" key="3">
    <source>
        <dbReference type="EMBL" id="AFH60361.2"/>
    </source>
</evidence>
<dbReference type="KEGG" id="pmw:B2K_06420"/>
<accession>I0BDB4</accession>
<dbReference type="EMBL" id="CP003422">
    <property type="protein sequence ID" value="AFH60361.2"/>
    <property type="molecule type" value="Genomic_DNA"/>
</dbReference>
<keyword evidence="1" id="KW-0812">Transmembrane</keyword>
<organism evidence="3 4">
    <name type="scientific">Paenibacillus mucilaginosus K02</name>
    <dbReference type="NCBI Taxonomy" id="997761"/>
    <lineage>
        <taxon>Bacteria</taxon>
        <taxon>Bacillati</taxon>
        <taxon>Bacillota</taxon>
        <taxon>Bacilli</taxon>
        <taxon>Bacillales</taxon>
        <taxon>Paenibacillaceae</taxon>
        <taxon>Paenibacillus</taxon>
    </lineage>
</organism>
<sequence length="265" mass="30500">MKELTNFTVKFEKKKNKRRFIILLSTVTVLGLMSFGVVYAKGSATNQKKNEVFGNMENYVPGINMELDKVNMEQEEKVEKEYSKALERALELLSIPEGYTLKDVQSQKQNKADVWVFRYEKASGQNNGLNGEHYSFVVDKNNNKILGFMWMDKKFSTGELPSKEETKTIAKALLDKVEPGMFAKLKNLWIDKHDEVIAVKDEKYNESVNLTISGTKYKCYLAEQDNYAWVIVGPGGNVITFEQGIIWNNGRVTEKWLHDSWLKNK</sequence>
<feature type="domain" description="YcdB/YcdC repeated" evidence="2">
    <location>
        <begin position="84"/>
        <end position="195"/>
    </location>
</feature>
<reference evidence="3 4" key="1">
    <citation type="submission" date="2013-06" db="EMBL/GenBank/DDBJ databases">
        <title>Complete genome sequence of Paenibacillus mucilaginosus K02.</title>
        <authorList>
            <person name="Xiao B."/>
            <person name="Sun L."/>
            <person name="Xiao L."/>
            <person name="Lian B."/>
        </authorList>
    </citation>
    <scope>NUCLEOTIDE SEQUENCE [LARGE SCALE GENOMIC DNA]</scope>
    <source>
        <strain evidence="3 4">K02</strain>
    </source>
</reference>
<dbReference type="Pfam" id="PF16244">
    <property type="entry name" value="DUF4901"/>
    <property type="match status" value="1"/>
</dbReference>
<protein>
    <recommendedName>
        <fullName evidence="2">YcdB/YcdC repeated domain-containing protein</fullName>
    </recommendedName>
</protein>
<gene>
    <name evidence="3" type="ORF">B2K_06420</name>
</gene>
<evidence type="ECO:0000313" key="4">
    <source>
        <dbReference type="Proteomes" id="UP000007392"/>
    </source>
</evidence>
<keyword evidence="1" id="KW-0472">Membrane</keyword>
<keyword evidence="1" id="KW-1133">Transmembrane helix</keyword>
<dbReference type="InterPro" id="IPR032599">
    <property type="entry name" value="YcdB/YcdC_rep_domain"/>
</dbReference>
<evidence type="ECO:0000256" key="1">
    <source>
        <dbReference type="SAM" id="Phobius"/>
    </source>
</evidence>
<feature type="transmembrane region" description="Helical" evidence="1">
    <location>
        <begin position="20"/>
        <end position="40"/>
    </location>
</feature>
<dbReference type="Proteomes" id="UP000007392">
    <property type="component" value="Chromosome"/>
</dbReference>
<name>I0BDB4_9BACL</name>
<proteinExistence type="predicted"/>
<evidence type="ECO:0000259" key="2">
    <source>
        <dbReference type="Pfam" id="PF16244"/>
    </source>
</evidence>
<dbReference type="AlphaFoldDB" id="I0BDB4"/>
<dbReference type="HOGENOM" id="CLU_091677_0_0_9"/>